<evidence type="ECO:0000256" key="6">
    <source>
        <dbReference type="ARBA" id="ARBA00022741"/>
    </source>
</evidence>
<dbReference type="GO" id="GO:0005737">
    <property type="term" value="C:cytoplasm"/>
    <property type="evidence" value="ECO:0007669"/>
    <property type="project" value="UniProtKB-SubCell"/>
</dbReference>
<dbReference type="GO" id="GO:0006302">
    <property type="term" value="P:double-strand break repair"/>
    <property type="evidence" value="ECO:0007669"/>
    <property type="project" value="TreeGrafter"/>
</dbReference>
<evidence type="ECO:0000256" key="8">
    <source>
        <dbReference type="ARBA" id="ARBA00023125"/>
    </source>
</evidence>
<evidence type="ECO:0000256" key="1">
    <source>
        <dbReference type="ARBA" id="ARBA00004496"/>
    </source>
</evidence>
<keyword evidence="9 10" id="KW-0742">SOS response</keyword>
<evidence type="ECO:0000256" key="11">
    <source>
        <dbReference type="SAM" id="MobiDB-lite"/>
    </source>
</evidence>
<proteinExistence type="inferred from homology"/>
<dbReference type="PANTHER" id="PTHR32182">
    <property type="entry name" value="DNA REPLICATION AND REPAIR PROTEIN RECF"/>
    <property type="match status" value="1"/>
</dbReference>
<feature type="compositionally biased region" description="Low complexity" evidence="11">
    <location>
        <begin position="7"/>
        <end position="20"/>
    </location>
</feature>
<keyword evidence="8 9" id="KW-0238">DNA-binding</keyword>
<dbReference type="SUPFAM" id="SSF52540">
    <property type="entry name" value="P-loop containing nucleoside triphosphate hydrolases"/>
    <property type="match status" value="1"/>
</dbReference>
<dbReference type="InterPro" id="IPR042174">
    <property type="entry name" value="RecF_2"/>
</dbReference>
<dbReference type="PANTHER" id="PTHR32182:SF0">
    <property type="entry name" value="DNA REPLICATION AND REPAIR PROTEIN RECF"/>
    <property type="match status" value="1"/>
</dbReference>
<evidence type="ECO:0000256" key="5">
    <source>
        <dbReference type="ARBA" id="ARBA00022705"/>
    </source>
</evidence>
<dbReference type="GO" id="GO:0009432">
    <property type="term" value="P:SOS response"/>
    <property type="evidence" value="ECO:0007669"/>
    <property type="project" value="UniProtKB-UniRule"/>
</dbReference>
<keyword evidence="6 9" id="KW-0547">Nucleotide-binding</keyword>
<dbReference type="Proteomes" id="UP000321638">
    <property type="component" value="Unassembled WGS sequence"/>
</dbReference>
<dbReference type="Pfam" id="PF02463">
    <property type="entry name" value="SMC_N"/>
    <property type="match status" value="1"/>
</dbReference>
<protein>
    <recommendedName>
        <fullName evidence="3 9">DNA replication and repair protein RecF</fullName>
    </recommendedName>
</protein>
<accession>A0A5C8PU60</accession>
<evidence type="ECO:0000256" key="7">
    <source>
        <dbReference type="ARBA" id="ARBA00022840"/>
    </source>
</evidence>
<feature type="domain" description="AAA+ ATPase" evidence="12">
    <location>
        <begin position="51"/>
        <end position="404"/>
    </location>
</feature>
<dbReference type="InterPro" id="IPR018078">
    <property type="entry name" value="DNA-binding_RecF_CS"/>
</dbReference>
<name>A0A5C8PU60_9HYPH</name>
<reference evidence="13 14" key="1">
    <citation type="submission" date="2019-06" db="EMBL/GenBank/DDBJ databases">
        <title>New taxonomy in bacterial strain CC-CFT640, isolated from vineyard.</title>
        <authorList>
            <person name="Lin S.-Y."/>
            <person name="Tsai C.-F."/>
            <person name="Young C.-C."/>
        </authorList>
    </citation>
    <scope>NUCLEOTIDE SEQUENCE [LARGE SCALE GENOMIC DNA]</scope>
    <source>
        <strain evidence="13 14">CC-CFT640</strain>
    </source>
</reference>
<dbReference type="OrthoDB" id="9803889at2"/>
<dbReference type="InterPro" id="IPR003395">
    <property type="entry name" value="RecF/RecN/SMC_N"/>
</dbReference>
<comment type="function">
    <text evidence="9 10">The RecF protein is involved in DNA metabolism; it is required for DNA replication and normal SOS inducibility. RecF binds preferentially to single-stranded, linear DNA. It also seems to bind ATP.</text>
</comment>
<keyword evidence="9 10" id="KW-0227">DNA damage</keyword>
<dbReference type="RefSeq" id="WP_147845238.1">
    <property type="nucleotide sequence ID" value="NZ_VDUZ01000002.1"/>
</dbReference>
<dbReference type="InterPro" id="IPR001238">
    <property type="entry name" value="DNA-binding_RecF"/>
</dbReference>
<dbReference type="InterPro" id="IPR027417">
    <property type="entry name" value="P-loop_NTPase"/>
</dbReference>
<dbReference type="GO" id="GO:0000731">
    <property type="term" value="P:DNA synthesis involved in DNA repair"/>
    <property type="evidence" value="ECO:0007669"/>
    <property type="project" value="TreeGrafter"/>
</dbReference>
<dbReference type="PROSITE" id="PS00618">
    <property type="entry name" value="RECF_2"/>
    <property type="match status" value="1"/>
</dbReference>
<evidence type="ECO:0000256" key="4">
    <source>
        <dbReference type="ARBA" id="ARBA00022490"/>
    </source>
</evidence>
<evidence type="ECO:0000259" key="12">
    <source>
        <dbReference type="SMART" id="SM00382"/>
    </source>
</evidence>
<keyword evidence="5 9" id="KW-0235">DNA replication</keyword>
<evidence type="ECO:0000256" key="10">
    <source>
        <dbReference type="RuleBase" id="RU000578"/>
    </source>
</evidence>
<comment type="similarity">
    <text evidence="2 9 10">Belongs to the RecF family.</text>
</comment>
<evidence type="ECO:0000313" key="13">
    <source>
        <dbReference type="EMBL" id="TXL81882.1"/>
    </source>
</evidence>
<comment type="subcellular location">
    <subcellularLocation>
        <location evidence="1 9 10">Cytoplasm</location>
    </subcellularLocation>
</comment>
<dbReference type="Gene3D" id="3.40.50.300">
    <property type="entry name" value="P-loop containing nucleotide triphosphate hydrolases"/>
    <property type="match status" value="1"/>
</dbReference>
<evidence type="ECO:0000313" key="14">
    <source>
        <dbReference type="Proteomes" id="UP000321638"/>
    </source>
</evidence>
<dbReference type="InterPro" id="IPR003593">
    <property type="entry name" value="AAA+_ATPase"/>
</dbReference>
<sequence length="411" mass="43350">MSGGARPAFAHPTADTTAPALPFAPAAGSLAVRQLRLTEFRNYQRLRVELEPTSVVLVGDNGAGKTNLLEAVSFLAPGRGLRRSRLDEVQRGVRPSEPPPLSGWAVAAVLDVPGGRVAIGTGLENAPAANGDGEATRRVVRIDGRAAPSQLALGEHVAAIWLTPQLDRIWVDGPGNRRRFLDRMVSAFDPAHAGSLAAYDQAMRQRARLLAEGRTDAHWFAAVEDTMARHGVALTAARHDLVARLDQAARLGVGPFPRASLALTGEVEAWVATMAALDAEDQLRARLAANRGLDAQAGATLCGPHRADLAVRHLDRDIPAAQGSTGEQKAVLVAIVLAHARLATLARGRPPLLLLDEIAAHLDARKRAALFAEIIALGAQAWMTGTDAAAFAPLAGQAQFLRIEAGEIAPS</sequence>
<feature type="binding site" evidence="9">
    <location>
        <begin position="59"/>
        <end position="66"/>
    </location>
    <ligand>
        <name>ATP</name>
        <dbReference type="ChEBI" id="CHEBI:30616"/>
    </ligand>
</feature>
<dbReference type="AlphaFoldDB" id="A0A5C8PU60"/>
<comment type="caution">
    <text evidence="13">The sequence shown here is derived from an EMBL/GenBank/DDBJ whole genome shotgun (WGS) entry which is preliminary data.</text>
</comment>
<feature type="region of interest" description="Disordered" evidence="11">
    <location>
        <begin position="1"/>
        <end position="20"/>
    </location>
</feature>
<dbReference type="GO" id="GO:0005524">
    <property type="term" value="F:ATP binding"/>
    <property type="evidence" value="ECO:0007669"/>
    <property type="project" value="UniProtKB-UniRule"/>
</dbReference>
<dbReference type="HAMAP" id="MF_00365">
    <property type="entry name" value="RecF"/>
    <property type="match status" value="1"/>
</dbReference>
<keyword evidence="4 9" id="KW-0963">Cytoplasm</keyword>
<keyword evidence="9 10" id="KW-0234">DNA repair</keyword>
<dbReference type="Gene3D" id="1.20.1050.90">
    <property type="entry name" value="RecF/RecN/SMC, N-terminal domain"/>
    <property type="match status" value="1"/>
</dbReference>
<dbReference type="SMART" id="SM00382">
    <property type="entry name" value="AAA"/>
    <property type="match status" value="1"/>
</dbReference>
<dbReference type="GO" id="GO:0003697">
    <property type="term" value="F:single-stranded DNA binding"/>
    <property type="evidence" value="ECO:0007669"/>
    <property type="project" value="UniProtKB-UniRule"/>
</dbReference>
<organism evidence="13 14">
    <name type="scientific">Vineibacter terrae</name>
    <dbReference type="NCBI Taxonomy" id="2586908"/>
    <lineage>
        <taxon>Bacteria</taxon>
        <taxon>Pseudomonadati</taxon>
        <taxon>Pseudomonadota</taxon>
        <taxon>Alphaproteobacteria</taxon>
        <taxon>Hyphomicrobiales</taxon>
        <taxon>Vineibacter</taxon>
    </lineage>
</organism>
<dbReference type="NCBIfam" id="TIGR00611">
    <property type="entry name" value="recf"/>
    <property type="match status" value="1"/>
</dbReference>
<dbReference type="EMBL" id="VDUZ01000002">
    <property type="protein sequence ID" value="TXL81882.1"/>
    <property type="molecule type" value="Genomic_DNA"/>
</dbReference>
<evidence type="ECO:0000256" key="2">
    <source>
        <dbReference type="ARBA" id="ARBA00008016"/>
    </source>
</evidence>
<keyword evidence="14" id="KW-1185">Reference proteome</keyword>
<evidence type="ECO:0000256" key="9">
    <source>
        <dbReference type="HAMAP-Rule" id="MF_00365"/>
    </source>
</evidence>
<dbReference type="GO" id="GO:0006260">
    <property type="term" value="P:DNA replication"/>
    <property type="evidence" value="ECO:0007669"/>
    <property type="project" value="UniProtKB-UniRule"/>
</dbReference>
<gene>
    <name evidence="9 13" type="primary">recF</name>
    <name evidence="13" type="ORF">FHP25_02110</name>
</gene>
<keyword evidence="7 9" id="KW-0067">ATP-binding</keyword>
<evidence type="ECO:0000256" key="3">
    <source>
        <dbReference type="ARBA" id="ARBA00020170"/>
    </source>
</evidence>